<dbReference type="PANTHER" id="PTHR47197">
    <property type="entry name" value="PROTEIN NIRF"/>
    <property type="match status" value="1"/>
</dbReference>
<gene>
    <name evidence="3" type="ORF">Prum_071490</name>
</gene>
<dbReference type="InterPro" id="IPR015943">
    <property type="entry name" value="WD40/YVTN_repeat-like_dom_sf"/>
</dbReference>
<feature type="domain" description="YNCE-like beta-propeller" evidence="2">
    <location>
        <begin position="68"/>
        <end position="145"/>
    </location>
</feature>
<evidence type="ECO:0000313" key="3">
    <source>
        <dbReference type="EMBL" id="GFJ93507.1"/>
    </source>
</evidence>
<comment type="caution">
    <text evidence="3">The sequence shown here is derived from an EMBL/GenBank/DDBJ whole genome shotgun (WGS) entry which is preliminary data.</text>
</comment>
<dbReference type="InterPro" id="IPR051200">
    <property type="entry name" value="Host-pathogen_enzymatic-act"/>
</dbReference>
<dbReference type="SUPFAM" id="SSF101898">
    <property type="entry name" value="NHL repeat"/>
    <property type="match status" value="1"/>
</dbReference>
<dbReference type="AlphaFoldDB" id="A0A6V8LHE7"/>
<dbReference type="NCBIfam" id="TIGR02276">
    <property type="entry name" value="beta_rpt_yvtn"/>
    <property type="match status" value="4"/>
</dbReference>
<organism evidence="3 4">
    <name type="scientific">Phytohabitans rumicis</name>
    <dbReference type="NCBI Taxonomy" id="1076125"/>
    <lineage>
        <taxon>Bacteria</taxon>
        <taxon>Bacillati</taxon>
        <taxon>Actinomycetota</taxon>
        <taxon>Actinomycetes</taxon>
        <taxon>Micromonosporales</taxon>
        <taxon>Micromonosporaceae</taxon>
    </lineage>
</organism>
<dbReference type="SUPFAM" id="SSF51004">
    <property type="entry name" value="C-terminal (heme d1) domain of cytochrome cd1-nitrite reductase"/>
    <property type="match status" value="1"/>
</dbReference>
<evidence type="ECO:0000313" key="4">
    <source>
        <dbReference type="Proteomes" id="UP000482960"/>
    </source>
</evidence>
<sequence>MLPRAIAVSPSGDRVYLANPGVLGSLRSLRRRRGTVTVVDPYARTEVARILVGRTPSGIAVDPDGERIYVANFSSNDVSIVDVRVAAETSRVKVGKQPWALACSGDRLYVANAHTDTMSVVDTDAQRVLDTVRTGRRPTSLVASPSGDCVYVCNNADATVSAIDARTLGTVATIEVGRNPVDMALDPSGTRLYVANRRSQSITVVDTTALEAIQTVQLSTLSNRPGVGLFGVAFADPVLPEPLAVGVSGDGARLLVAFWDAGTLAVLDARGGSRVSETQLDDAKYGIGPIEIAADWPNRRLYVSCADHALVTVRDEV</sequence>
<dbReference type="PANTHER" id="PTHR47197:SF3">
    <property type="entry name" value="DIHYDRO-HEME D1 DEHYDROGENASE"/>
    <property type="match status" value="1"/>
</dbReference>
<reference evidence="3 4" key="2">
    <citation type="submission" date="2020-03" db="EMBL/GenBank/DDBJ databases">
        <authorList>
            <person name="Ichikawa N."/>
            <person name="Kimura A."/>
            <person name="Kitahashi Y."/>
            <person name="Uohara A."/>
        </authorList>
    </citation>
    <scope>NUCLEOTIDE SEQUENCE [LARGE SCALE GENOMIC DNA]</scope>
    <source>
        <strain evidence="3 4">NBRC 108638</strain>
    </source>
</reference>
<dbReference type="Proteomes" id="UP000482960">
    <property type="component" value="Unassembled WGS sequence"/>
</dbReference>
<reference evidence="3 4" key="1">
    <citation type="submission" date="2020-03" db="EMBL/GenBank/DDBJ databases">
        <title>Whole genome shotgun sequence of Phytohabitans rumicis NBRC 108638.</title>
        <authorList>
            <person name="Komaki H."/>
            <person name="Tamura T."/>
        </authorList>
    </citation>
    <scope>NUCLEOTIDE SEQUENCE [LARGE SCALE GENOMIC DNA]</scope>
    <source>
        <strain evidence="3 4">NBRC 108638</strain>
    </source>
</reference>
<dbReference type="InterPro" id="IPR048433">
    <property type="entry name" value="YNCE-like_beta-prop"/>
</dbReference>
<proteinExistence type="predicted"/>
<accession>A0A6V8LHE7</accession>
<evidence type="ECO:0000256" key="1">
    <source>
        <dbReference type="ARBA" id="ARBA00022729"/>
    </source>
</evidence>
<name>A0A6V8LHE7_9ACTN</name>
<dbReference type="Pfam" id="PF21783">
    <property type="entry name" value="YNCE"/>
    <property type="match status" value="1"/>
</dbReference>
<dbReference type="EMBL" id="BLPG01000001">
    <property type="protein sequence ID" value="GFJ93507.1"/>
    <property type="molecule type" value="Genomic_DNA"/>
</dbReference>
<evidence type="ECO:0000259" key="2">
    <source>
        <dbReference type="Pfam" id="PF21783"/>
    </source>
</evidence>
<keyword evidence="1" id="KW-0732">Signal</keyword>
<protein>
    <recommendedName>
        <fullName evidence="2">YNCE-like beta-propeller domain-containing protein</fullName>
    </recommendedName>
</protein>
<keyword evidence="4" id="KW-1185">Reference proteome</keyword>
<dbReference type="InterPro" id="IPR011048">
    <property type="entry name" value="Haem_d1_sf"/>
</dbReference>
<dbReference type="Gene3D" id="2.130.10.10">
    <property type="entry name" value="YVTN repeat-like/Quinoprotein amine dehydrogenase"/>
    <property type="match status" value="3"/>
</dbReference>
<dbReference type="InterPro" id="IPR011964">
    <property type="entry name" value="YVTN_b-propeller_repeat"/>
</dbReference>